<keyword evidence="8" id="KW-0238">DNA-binding</keyword>
<feature type="domain" description="DNA-directed DNA polymerase family A palm" evidence="12">
    <location>
        <begin position="590"/>
        <end position="796"/>
    </location>
</feature>
<evidence type="ECO:0000256" key="9">
    <source>
        <dbReference type="ARBA" id="ARBA00023204"/>
    </source>
</evidence>
<dbReference type="SMART" id="SM00475">
    <property type="entry name" value="53EXOc"/>
    <property type="match status" value="1"/>
</dbReference>
<dbReference type="CDD" id="cd08637">
    <property type="entry name" value="DNA_pol_A_pol_I_C"/>
    <property type="match status" value="1"/>
</dbReference>
<dbReference type="PROSITE" id="PS00447">
    <property type="entry name" value="DNA_POLYMERASE_A"/>
    <property type="match status" value="1"/>
</dbReference>
<dbReference type="SMART" id="SM00482">
    <property type="entry name" value="POLAc"/>
    <property type="match status" value="1"/>
</dbReference>
<evidence type="ECO:0000313" key="13">
    <source>
        <dbReference type="EMBL" id="HGK53757.1"/>
    </source>
</evidence>
<dbReference type="GO" id="GO:0006302">
    <property type="term" value="P:double-strand break repair"/>
    <property type="evidence" value="ECO:0007669"/>
    <property type="project" value="TreeGrafter"/>
</dbReference>
<dbReference type="InterPro" id="IPR036279">
    <property type="entry name" value="5-3_exonuclease_C_sf"/>
</dbReference>
<dbReference type="FunFam" id="1.10.150.20:FF:000003">
    <property type="entry name" value="DNA polymerase I"/>
    <property type="match status" value="1"/>
</dbReference>
<dbReference type="PRINTS" id="PR00868">
    <property type="entry name" value="DNAPOLI"/>
</dbReference>
<evidence type="ECO:0000256" key="6">
    <source>
        <dbReference type="ARBA" id="ARBA00022763"/>
    </source>
</evidence>
<proteinExistence type="inferred from homology"/>
<organism evidence="13">
    <name type="scientific">candidate division WOR-3 bacterium</name>
    <dbReference type="NCBI Taxonomy" id="2052148"/>
    <lineage>
        <taxon>Bacteria</taxon>
        <taxon>Bacteria division WOR-3</taxon>
    </lineage>
</organism>
<dbReference type="InterPro" id="IPR029060">
    <property type="entry name" value="PIN-like_dom_sf"/>
</dbReference>
<evidence type="ECO:0000256" key="8">
    <source>
        <dbReference type="ARBA" id="ARBA00023125"/>
    </source>
</evidence>
<keyword evidence="5" id="KW-0235">DNA replication</keyword>
<keyword evidence="4" id="KW-0548">Nucleotidyltransferase</keyword>
<dbReference type="InterPro" id="IPR019760">
    <property type="entry name" value="DNA-dir_DNA_pol_A_CS"/>
</dbReference>
<dbReference type="EMBL" id="DTDP01000084">
    <property type="protein sequence ID" value="HGK53757.1"/>
    <property type="molecule type" value="Genomic_DNA"/>
</dbReference>
<dbReference type="Pfam" id="PF02739">
    <property type="entry name" value="5_3_exonuc_N"/>
    <property type="match status" value="1"/>
</dbReference>
<dbReference type="FunFam" id="1.10.150.20:FF:000002">
    <property type="entry name" value="DNA polymerase I"/>
    <property type="match status" value="1"/>
</dbReference>
<evidence type="ECO:0000259" key="12">
    <source>
        <dbReference type="SMART" id="SM00482"/>
    </source>
</evidence>
<evidence type="ECO:0000256" key="7">
    <source>
        <dbReference type="ARBA" id="ARBA00022932"/>
    </source>
</evidence>
<dbReference type="Gene3D" id="3.30.420.10">
    <property type="entry name" value="Ribonuclease H-like superfamily/Ribonuclease H"/>
    <property type="match status" value="1"/>
</dbReference>
<evidence type="ECO:0000256" key="5">
    <source>
        <dbReference type="ARBA" id="ARBA00022705"/>
    </source>
</evidence>
<comment type="caution">
    <text evidence="13">The sequence shown here is derived from an EMBL/GenBank/DDBJ whole genome shotgun (WGS) entry which is preliminary data.</text>
</comment>
<dbReference type="InterPro" id="IPR008918">
    <property type="entry name" value="HhH2"/>
</dbReference>
<dbReference type="InterPro" id="IPR036397">
    <property type="entry name" value="RNaseH_sf"/>
</dbReference>
<dbReference type="PANTHER" id="PTHR10133">
    <property type="entry name" value="DNA POLYMERASE I"/>
    <property type="match status" value="1"/>
</dbReference>
<dbReference type="InterPro" id="IPR020045">
    <property type="entry name" value="DNA_polI_H3TH"/>
</dbReference>
<dbReference type="InterPro" id="IPR020046">
    <property type="entry name" value="5-3_exonucl_a-hlix_arch_N"/>
</dbReference>
<dbReference type="Gene3D" id="3.40.50.1010">
    <property type="entry name" value="5'-nuclease"/>
    <property type="match status" value="1"/>
</dbReference>
<evidence type="ECO:0000256" key="3">
    <source>
        <dbReference type="ARBA" id="ARBA00022679"/>
    </source>
</evidence>
<dbReference type="InterPro" id="IPR001098">
    <property type="entry name" value="DNA-dir_DNA_pol_A_palm_dom"/>
</dbReference>
<dbReference type="CDD" id="cd09898">
    <property type="entry name" value="H3TH_53EXO"/>
    <property type="match status" value="1"/>
</dbReference>
<dbReference type="InterPro" id="IPR012337">
    <property type="entry name" value="RNaseH-like_sf"/>
</dbReference>
<dbReference type="Pfam" id="PF01367">
    <property type="entry name" value="5_3_exonuc"/>
    <property type="match status" value="1"/>
</dbReference>
<dbReference type="GO" id="GO:0006261">
    <property type="term" value="P:DNA-templated DNA replication"/>
    <property type="evidence" value="ECO:0007669"/>
    <property type="project" value="InterPro"/>
</dbReference>
<reference evidence="13" key="1">
    <citation type="journal article" date="2020" name="mSystems">
        <title>Genome- and Community-Level Interaction Insights into Carbon Utilization and Element Cycling Functions of Hydrothermarchaeota in Hydrothermal Sediment.</title>
        <authorList>
            <person name="Zhou Z."/>
            <person name="Liu Y."/>
            <person name="Xu W."/>
            <person name="Pan J."/>
            <person name="Luo Z.H."/>
            <person name="Li M."/>
        </authorList>
    </citation>
    <scope>NUCLEOTIDE SEQUENCE [LARGE SCALE GENOMIC DNA]</scope>
    <source>
        <strain evidence="13">SpSt-695</strain>
    </source>
</reference>
<dbReference type="FunFam" id="1.20.1060.10:FF:000001">
    <property type="entry name" value="DNA polymerase I"/>
    <property type="match status" value="1"/>
</dbReference>
<dbReference type="EC" id="2.7.7.7" evidence="2"/>
<protein>
    <recommendedName>
        <fullName evidence="2">DNA-directed DNA polymerase</fullName>
        <ecNumber evidence="2">2.7.7.7</ecNumber>
    </recommendedName>
</protein>
<dbReference type="InterPro" id="IPR043502">
    <property type="entry name" value="DNA/RNA_pol_sf"/>
</dbReference>
<name>A0A7V3ZSX2_UNCW3</name>
<evidence type="ECO:0000256" key="2">
    <source>
        <dbReference type="ARBA" id="ARBA00012417"/>
    </source>
</evidence>
<keyword evidence="7" id="KW-0239">DNA-directed DNA polymerase</keyword>
<dbReference type="GO" id="GO:0003677">
    <property type="term" value="F:DNA binding"/>
    <property type="evidence" value="ECO:0007669"/>
    <property type="project" value="UniProtKB-KW"/>
</dbReference>
<dbReference type="SUPFAM" id="SSF53098">
    <property type="entry name" value="Ribonuclease H-like"/>
    <property type="match status" value="1"/>
</dbReference>
<evidence type="ECO:0000256" key="4">
    <source>
        <dbReference type="ARBA" id="ARBA00022695"/>
    </source>
</evidence>
<evidence type="ECO:0000259" key="11">
    <source>
        <dbReference type="SMART" id="SM00475"/>
    </source>
</evidence>
<dbReference type="SMART" id="SM00279">
    <property type="entry name" value="HhH2"/>
    <property type="match status" value="1"/>
</dbReference>
<keyword evidence="3" id="KW-0808">Transferase</keyword>
<dbReference type="Gene3D" id="1.10.150.20">
    <property type="entry name" value="5' to 3' exonuclease, C-terminal subdomain"/>
    <property type="match status" value="2"/>
</dbReference>
<comment type="similarity">
    <text evidence="1">Belongs to the DNA polymerase type-A family.</text>
</comment>
<evidence type="ECO:0000256" key="10">
    <source>
        <dbReference type="ARBA" id="ARBA00049244"/>
    </source>
</evidence>
<dbReference type="Gene3D" id="3.30.70.370">
    <property type="match status" value="1"/>
</dbReference>
<sequence>MNELFIIIDGTSLAYRAFFAFIKNPLRNTKGENTSAPFAFTNSILKIKRDYKPSYMAIVFDAKGKTKRHVIFEKYKATRPPMPNELVLSLKRIREITEALNLEIYEVPGYEADDVIASLVNKAKKKGWKILILSSDKDLLQIVDDDVWILDTRPKEDIFYTKEKVIEKFGIEPGKIPDYLALIGDNIDNIPGVSGIGEKTAVEIVNKFKDINDLIENYNKIENLRIRKLIEENIDNIKMAKELTKLDIDIDVDFDEEKLKLKEPDYEKLFKILRELEFYSIMESFSRKFPDFEIKEPPDLSIFKHGFTFSIYKNEVFIKKGENFYKLNFDKAKEIFEYDCEKNLCDLKEVYREFIKNNLNLKGKLNDPLIAEYLLYPEKENITVEKMALERLGFKFSQDIRKRKIEEIYFVDEVLPSLMKEIIDKGLYKLYSEIEIEIAKILAEMEERGVYICENVIREIEKEINFSLNEIVEKIYKIAGIRFNINSPKQLSEVLFKRLKLPCKKKTKTGYSTDYEVLTELSEKYEIAKLILDYRELFKIKTSYIDTLLELRNPFTGRINATFNQIKASTGRIICSNPNLQTIPVKSEIGRKLRKAFCAPDGYFIICADYSQIELRILAHFSEDENLIRAFERGEDIHSYTASLITGKDIKDITPEERRKAKTVNFGICYGISPFGLSKELNITPDEAQGLIVLFFANFPKVKEWIEKTLKFARENCYVKTLFGRIRNIPDINHHVKEVRYQAERIAVNTPIQGSAADIIKKAMIDIHKEFKNRKLDAHIILQIHDELLFEVNEKEVEVAKEIIKEKMENVVSLKVPLKIDINYAKNWYDAK</sequence>
<keyword evidence="6" id="KW-0227">DNA damage</keyword>
<accession>A0A7V3ZSX2</accession>
<dbReference type="AlphaFoldDB" id="A0A7V3ZSX2"/>
<dbReference type="InterPro" id="IPR002421">
    <property type="entry name" value="5-3_exonuclease"/>
</dbReference>
<feature type="domain" description="5'-3' exonuclease" evidence="11">
    <location>
        <begin position="1"/>
        <end position="262"/>
    </location>
</feature>
<comment type="catalytic activity">
    <reaction evidence="10">
        <text>DNA(n) + a 2'-deoxyribonucleoside 5'-triphosphate = DNA(n+1) + diphosphate</text>
        <dbReference type="Rhea" id="RHEA:22508"/>
        <dbReference type="Rhea" id="RHEA-COMP:17339"/>
        <dbReference type="Rhea" id="RHEA-COMP:17340"/>
        <dbReference type="ChEBI" id="CHEBI:33019"/>
        <dbReference type="ChEBI" id="CHEBI:61560"/>
        <dbReference type="ChEBI" id="CHEBI:173112"/>
        <dbReference type="EC" id="2.7.7.7"/>
    </reaction>
</comment>
<dbReference type="SUPFAM" id="SSF47807">
    <property type="entry name" value="5' to 3' exonuclease, C-terminal subdomain"/>
    <property type="match status" value="1"/>
</dbReference>
<dbReference type="CDD" id="cd09859">
    <property type="entry name" value="PIN_53EXO"/>
    <property type="match status" value="1"/>
</dbReference>
<evidence type="ECO:0000256" key="1">
    <source>
        <dbReference type="ARBA" id="ARBA00007705"/>
    </source>
</evidence>
<dbReference type="SUPFAM" id="SSF56672">
    <property type="entry name" value="DNA/RNA polymerases"/>
    <property type="match status" value="1"/>
</dbReference>
<dbReference type="GO" id="GO:0003887">
    <property type="term" value="F:DNA-directed DNA polymerase activity"/>
    <property type="evidence" value="ECO:0007669"/>
    <property type="project" value="UniProtKB-KW"/>
</dbReference>
<dbReference type="PANTHER" id="PTHR10133:SF27">
    <property type="entry name" value="DNA POLYMERASE NU"/>
    <property type="match status" value="1"/>
</dbReference>
<keyword evidence="9" id="KW-0234">DNA repair</keyword>
<gene>
    <name evidence="13" type="ORF">ENU72_01875</name>
</gene>
<dbReference type="Gene3D" id="1.20.1060.10">
    <property type="entry name" value="Taq DNA Polymerase, Chain T, domain 4"/>
    <property type="match status" value="1"/>
</dbReference>
<dbReference type="InterPro" id="IPR002298">
    <property type="entry name" value="DNA_polymerase_A"/>
</dbReference>
<dbReference type="GO" id="GO:0008409">
    <property type="term" value="F:5'-3' exonuclease activity"/>
    <property type="evidence" value="ECO:0007669"/>
    <property type="project" value="InterPro"/>
</dbReference>
<dbReference type="Pfam" id="PF00476">
    <property type="entry name" value="DNA_pol_A"/>
    <property type="match status" value="1"/>
</dbReference>
<dbReference type="SUPFAM" id="SSF88723">
    <property type="entry name" value="PIN domain-like"/>
    <property type="match status" value="1"/>
</dbReference>